<sequence length="361" mass="39524">MARSSRPGKAAPAKKLTKIIVAQNLHESEPQVITSGVAAAVPLESNDHLFGSLGLNHRTVDLSEQGLPTTSFETLGGLKFAESFECISSTALQPAQSDTSKSVELQGLLAKSVKEKFQPVDTTQLPGIPGDRILLSAVHRDASAEATLIVGDREFTKSTGYEVVFSPATKSLLKKKLNSALKNLLNFEKGGALSPDYHVYTVKSTKTQESPILFTALVSLGDNVLVIDSPNYETSKTPAKPLDSEIAFDAWLWIPPSVKLDNATTDNIKQLRLILEQDDTLQFETPMLDFLAGKLFDAGEFKPCQPIRLSLMSESQMREDCFYLLSGAPGLERIKEMLRNHSKMLGGSWPSEVHILKVDRR</sequence>
<evidence type="ECO:0000313" key="2">
    <source>
        <dbReference type="Proteomes" id="UP000475325"/>
    </source>
</evidence>
<evidence type="ECO:0000313" key="1">
    <source>
        <dbReference type="EMBL" id="KAF3090341.1"/>
    </source>
</evidence>
<accession>A0A7C8N8Z6</accession>
<protein>
    <submittedName>
        <fullName evidence="1">Uncharacterized protein</fullName>
    </submittedName>
</protein>
<organism evidence="1 2">
    <name type="scientific">Orbilia oligospora</name>
    <name type="common">Nematode-trapping fungus</name>
    <name type="synonym">Arthrobotrys oligospora</name>
    <dbReference type="NCBI Taxonomy" id="2813651"/>
    <lineage>
        <taxon>Eukaryota</taxon>
        <taxon>Fungi</taxon>
        <taxon>Dikarya</taxon>
        <taxon>Ascomycota</taxon>
        <taxon>Pezizomycotina</taxon>
        <taxon>Orbiliomycetes</taxon>
        <taxon>Orbiliales</taxon>
        <taxon>Orbiliaceae</taxon>
        <taxon>Orbilia</taxon>
    </lineage>
</organism>
<gene>
    <name evidence="1" type="ORF">TWF102_009305</name>
</gene>
<dbReference type="EMBL" id="WIQW01000061">
    <property type="protein sequence ID" value="KAF3090341.1"/>
    <property type="molecule type" value="Genomic_DNA"/>
</dbReference>
<dbReference type="AlphaFoldDB" id="A0A7C8N8Z6"/>
<reference evidence="1 2" key="1">
    <citation type="submission" date="2019-06" db="EMBL/GenBank/DDBJ databases">
        <authorList>
            <person name="Palmer J.M."/>
        </authorList>
    </citation>
    <scope>NUCLEOTIDE SEQUENCE [LARGE SCALE GENOMIC DNA]</scope>
    <source>
        <strain evidence="1 2">TWF102</strain>
    </source>
</reference>
<comment type="caution">
    <text evidence="1">The sequence shown here is derived from an EMBL/GenBank/DDBJ whole genome shotgun (WGS) entry which is preliminary data.</text>
</comment>
<name>A0A7C8N8Z6_ORBOL</name>
<dbReference type="Proteomes" id="UP000475325">
    <property type="component" value="Unassembled WGS sequence"/>
</dbReference>
<proteinExistence type="predicted"/>